<organism evidence="3 4">
    <name type="scientific">Serratia sp. (strain ATCC 39006)</name>
    <name type="common">Prodigiosinella confusarubida</name>
    <dbReference type="NCBI Taxonomy" id="104623"/>
    <lineage>
        <taxon>Bacteria</taxon>
        <taxon>Pseudomonadati</taxon>
        <taxon>Pseudomonadota</taxon>
        <taxon>Gammaproteobacteria</taxon>
        <taxon>Enterobacterales</taxon>
        <taxon>Pectobacteriaceae</taxon>
        <taxon>Prodigiosinella</taxon>
    </lineage>
</organism>
<evidence type="ECO:0000313" key="4">
    <source>
        <dbReference type="Proteomes" id="UP000017700"/>
    </source>
</evidence>
<dbReference type="EMBL" id="CP025084">
    <property type="protein sequence ID" value="AUH05326.1"/>
    <property type="molecule type" value="Genomic_DNA"/>
</dbReference>
<keyword evidence="1" id="KW-0732">Signal</keyword>
<accession>A0A2I5T8V4</accession>
<feature type="signal peptide" evidence="1">
    <location>
        <begin position="1"/>
        <end position="30"/>
    </location>
</feature>
<name>A0A2I5T8V4_SERS3</name>
<reference evidence="3" key="4">
    <citation type="submission" date="2017-11" db="EMBL/GenBank/DDBJ databases">
        <title>Complete genome sequence of Serratia sp. ATCC 39006.</title>
        <authorList>
            <person name="Hampton H.G."/>
            <person name="Jackson S.A."/>
            <person name="Jauregui R."/>
            <person name="Poulter G.T.M."/>
            <person name="Salmond G.P.C."/>
            <person name="Fineran P.C."/>
        </authorList>
    </citation>
    <scope>NUCLEOTIDE SEQUENCE</scope>
    <source>
        <strain evidence="3">ATCC 39006</strain>
    </source>
</reference>
<reference evidence="2 5" key="3">
    <citation type="submission" date="2017-11" db="EMBL/GenBank/DDBJ databases">
        <title>Complete genome sequence of Serratia sp. ATCC 39006 LacA.</title>
        <authorList>
            <person name="Hampton H.G."/>
            <person name="Jackson S.A."/>
            <person name="Jauregui R."/>
            <person name="Poulter G.T.M."/>
            <person name="Salmond G.P.C."/>
            <person name="Fineran P.C."/>
        </authorList>
    </citation>
    <scope>NUCLEOTIDE SEQUENCE [LARGE SCALE GENOMIC DNA]</scope>
    <source>
        <strain evidence="2 5">ATCC 39006</strain>
    </source>
</reference>
<feature type="chain" id="PRO_5036041026" evidence="1">
    <location>
        <begin position="31"/>
        <end position="134"/>
    </location>
</feature>
<dbReference type="RefSeq" id="WP_021015744.1">
    <property type="nucleotide sequence ID" value="NZ_CP025084.1"/>
</dbReference>
<evidence type="ECO:0000313" key="5">
    <source>
        <dbReference type="Proteomes" id="UP000233778"/>
    </source>
</evidence>
<dbReference type="Proteomes" id="UP000017700">
    <property type="component" value="Chromosome"/>
</dbReference>
<keyword evidence="4" id="KW-1185">Reference proteome</keyword>
<dbReference type="EMBL" id="CP025085">
    <property type="protein sequence ID" value="AUH01005.1"/>
    <property type="molecule type" value="Genomic_DNA"/>
</dbReference>
<proteinExistence type="predicted"/>
<dbReference type="KEGG" id="sera:Ser39006_015000"/>
<protein>
    <submittedName>
        <fullName evidence="3">Uncharacterized protein</fullName>
    </submittedName>
</protein>
<gene>
    <name evidence="2" type="ORF">CWC46_14995</name>
    <name evidence="3" type="ORF">Ser39006_015000</name>
</gene>
<evidence type="ECO:0000313" key="2">
    <source>
        <dbReference type="EMBL" id="AUH01005.1"/>
    </source>
</evidence>
<reference evidence="3" key="2">
    <citation type="submission" date="2013-09" db="EMBL/GenBank/DDBJ databases">
        <authorList>
            <person name="Wang G."/>
            <person name="Yang Y."/>
            <person name="Su Y."/>
        </authorList>
    </citation>
    <scope>NUCLEOTIDE SEQUENCE</scope>
    <source>
        <strain evidence="3">ATCC 39006</strain>
    </source>
</reference>
<sequence>MQRKITPRCCGVATTSALLVLLVTSASALAANVSGTLTNYKGSGTNFTYVEQKYGGAGAGPRGIRIMSGTRDQTYKFSPNPHDDRWYNKNQTAFYKQAAEALADAYLAKTTNPMFPRYGFKSTIGNVEYTYNQP</sequence>
<dbReference type="KEGG" id="serq:CWC46_14995"/>
<dbReference type="OrthoDB" id="2659245at2"/>
<evidence type="ECO:0000313" key="3">
    <source>
        <dbReference type="EMBL" id="AUH05326.1"/>
    </source>
</evidence>
<evidence type="ECO:0000256" key="1">
    <source>
        <dbReference type="SAM" id="SignalP"/>
    </source>
</evidence>
<reference evidence="3 4" key="1">
    <citation type="journal article" date="2013" name="Genome Announc.">
        <title>Draft genome sequence of Serratia sp. strain ATCC 39006, a model bacterium for analysis of the biosynthesis and regulation of prodigiosin, a carbapenem, and gas vesicles.</title>
        <authorList>
            <person name="Fineran P.C."/>
            <person name="Iglesias Cans M.C."/>
            <person name="Ramsay J.P."/>
            <person name="Wilf N.M."/>
            <person name="Cossyleon D."/>
            <person name="McNeil M.B."/>
            <person name="Williamson N.R."/>
            <person name="Monson R.E."/>
            <person name="Becher S.A."/>
            <person name="Stanton J.A."/>
            <person name="Brugger K."/>
            <person name="Brown S.D."/>
            <person name="Salmond G.P."/>
        </authorList>
    </citation>
    <scope>NUCLEOTIDE SEQUENCE [LARGE SCALE GENOMIC DNA]</scope>
    <source>
        <strain evidence="3">ATCC 39006</strain>
        <strain evidence="4">ATCC 39006 / SC 11482</strain>
    </source>
</reference>
<dbReference type="AlphaFoldDB" id="A0A2I5T8V4"/>
<dbReference type="Proteomes" id="UP000233778">
    <property type="component" value="Chromosome"/>
</dbReference>